<keyword evidence="3" id="KW-0812">Transmembrane</keyword>
<evidence type="ECO:0000256" key="3">
    <source>
        <dbReference type="SAM" id="Phobius"/>
    </source>
</evidence>
<feature type="domain" description="F-box" evidence="4">
    <location>
        <begin position="207"/>
        <end position="247"/>
    </location>
</feature>
<feature type="region of interest" description="Disordered" evidence="2">
    <location>
        <begin position="50"/>
        <end position="109"/>
    </location>
</feature>
<sequence length="705" mass="83457">MIISNKMNLQNNDDDHHQQQQEQCQNDVQQPNNDNDKISITTITTTTTTTGITTTTNSENYDDESMMNTNHHSQQQQQQQEKRFVLSPSVSSISNEQIDNENNNKIQSSSSTALVIRNNNDQNETVSITDLNDIDDIQQNEQQQQKIEFCFPNENHLVYDRFEKIDDIHPQSLQLTTKKLSKKEEKKRLKRLERRQQQRRRTYWNYIPIDILEEIFKLLSIKERHLASQVCPHWYECFYSPTIWTILIITDKSFTKRKFNYYLGYQRMIDPFKTQVRENYVIMVMILTTQMIFFQLKFFLFVQTFLWKFGTNIRRLIIKPMSNFFNLYEFMKILSQFAEHYQPNRLRHLNSLDFTFGCRSTNLSINDGFDQNHRRLSTGDIPNDDIEVIGTGGKLLEALKELMYYLIGLKHLALRDLLLNPDEARYLLDNVTQNCFEQLRTLTLINCCKNSFTFLHVGIFINLEILVISCQHLDDDVLMLLAMNQSLNHLYIVQTELTRSQGPLSFGLWKKFSKINQHIQIHLVMVNRTTSRRGQNPLAYELSLQPTRVTSIIYDAPIIRPSCARLIDIGQLYGQSLECLAFYHIPKYPIHRSYMDRVDTFLIYISQQCSRLRTIIINDLISTATLLLIVTYARNITKLYVRRNAIRKRFDCLINPSWRESFIQWLRKTSRSYEQTFMEISRMLGYKWIPLSDDQFKRLRPDVCL</sequence>
<dbReference type="Pfam" id="PF00646">
    <property type="entry name" value="F-box"/>
    <property type="match status" value="1"/>
</dbReference>
<dbReference type="SUPFAM" id="SSF81383">
    <property type="entry name" value="F-box domain"/>
    <property type="match status" value="1"/>
</dbReference>
<dbReference type="FunCoup" id="A0A6P6XQA0">
    <property type="interactions" value="3"/>
</dbReference>
<reference evidence="6" key="1">
    <citation type="submission" date="2025-08" db="UniProtKB">
        <authorList>
            <consortium name="RefSeq"/>
        </authorList>
    </citation>
    <scope>IDENTIFICATION</scope>
    <source>
        <strain evidence="6">Airmid</strain>
    </source>
</reference>
<dbReference type="InParanoid" id="A0A6P6XQA0"/>
<dbReference type="RefSeq" id="XP_027194059.1">
    <property type="nucleotide sequence ID" value="XM_027338258.1"/>
</dbReference>
<dbReference type="KEGG" id="dpte:113788802"/>
<dbReference type="InterPro" id="IPR036047">
    <property type="entry name" value="F-box-like_dom_sf"/>
</dbReference>
<dbReference type="OrthoDB" id="9974792at2759"/>
<keyword evidence="3" id="KW-1133">Transmembrane helix</keyword>
<keyword evidence="1" id="KW-0175">Coiled coil</keyword>
<accession>A0A6P6XQA0</accession>
<evidence type="ECO:0000256" key="2">
    <source>
        <dbReference type="SAM" id="MobiDB-lite"/>
    </source>
</evidence>
<dbReference type="InterPro" id="IPR001810">
    <property type="entry name" value="F-box_dom"/>
</dbReference>
<dbReference type="AlphaFoldDB" id="A0A6P6XQA0"/>
<dbReference type="SUPFAM" id="SSF52047">
    <property type="entry name" value="RNI-like"/>
    <property type="match status" value="1"/>
</dbReference>
<dbReference type="PANTHER" id="PTHR20872">
    <property type="match status" value="1"/>
</dbReference>
<gene>
    <name evidence="6" type="primary">LOC113788802</name>
</gene>
<feature type="compositionally biased region" description="Polar residues" evidence="2">
    <location>
        <begin position="88"/>
        <end position="109"/>
    </location>
</feature>
<feature type="transmembrane region" description="Helical" evidence="3">
    <location>
        <begin position="280"/>
        <end position="307"/>
    </location>
</feature>
<evidence type="ECO:0000313" key="6">
    <source>
        <dbReference type="RefSeq" id="XP_027194059.1"/>
    </source>
</evidence>
<feature type="region of interest" description="Disordered" evidence="2">
    <location>
        <begin position="1"/>
        <end position="37"/>
    </location>
</feature>
<dbReference type="Proteomes" id="UP000515146">
    <property type="component" value="Unplaced"/>
</dbReference>
<dbReference type="PANTHER" id="PTHR20872:SF1">
    <property type="entry name" value="F-BOX DOMAIN-CONTAINING PROTEIN"/>
    <property type="match status" value="1"/>
</dbReference>
<dbReference type="Gene3D" id="1.20.1280.50">
    <property type="match status" value="1"/>
</dbReference>
<organism evidence="5 6">
    <name type="scientific">Dermatophagoides pteronyssinus</name>
    <name type="common">European house dust mite</name>
    <dbReference type="NCBI Taxonomy" id="6956"/>
    <lineage>
        <taxon>Eukaryota</taxon>
        <taxon>Metazoa</taxon>
        <taxon>Ecdysozoa</taxon>
        <taxon>Arthropoda</taxon>
        <taxon>Chelicerata</taxon>
        <taxon>Arachnida</taxon>
        <taxon>Acari</taxon>
        <taxon>Acariformes</taxon>
        <taxon>Sarcoptiformes</taxon>
        <taxon>Astigmata</taxon>
        <taxon>Psoroptidia</taxon>
        <taxon>Analgoidea</taxon>
        <taxon>Pyroglyphidae</taxon>
        <taxon>Dermatophagoidinae</taxon>
        <taxon>Dermatophagoides</taxon>
    </lineage>
</organism>
<keyword evidence="3" id="KW-0472">Membrane</keyword>
<evidence type="ECO:0000256" key="1">
    <source>
        <dbReference type="SAM" id="Coils"/>
    </source>
</evidence>
<dbReference type="OMA" id="QDRWNAS"/>
<evidence type="ECO:0000259" key="4">
    <source>
        <dbReference type="SMART" id="SM00256"/>
    </source>
</evidence>
<evidence type="ECO:0000313" key="5">
    <source>
        <dbReference type="Proteomes" id="UP000515146"/>
    </source>
</evidence>
<protein>
    <submittedName>
        <fullName evidence="6">Uncharacterized protein LOC113788802 isoform X1</fullName>
    </submittedName>
</protein>
<feature type="coiled-coil region" evidence="1">
    <location>
        <begin position="175"/>
        <end position="202"/>
    </location>
</feature>
<proteinExistence type="predicted"/>
<keyword evidence="5" id="KW-1185">Reference proteome</keyword>
<feature type="compositionally biased region" description="Low complexity" evidence="2">
    <location>
        <begin position="20"/>
        <end position="33"/>
    </location>
</feature>
<name>A0A6P6XQA0_DERPT</name>
<dbReference type="SMART" id="SM00256">
    <property type="entry name" value="FBOX"/>
    <property type="match status" value="1"/>
</dbReference>